<feature type="transmembrane region" description="Helical" evidence="1">
    <location>
        <begin position="83"/>
        <end position="103"/>
    </location>
</feature>
<keyword evidence="3" id="KW-1185">Reference proteome</keyword>
<keyword evidence="1" id="KW-1133">Transmembrane helix</keyword>
<name>A0A9W7BGD5_9STRA</name>
<reference evidence="3" key="1">
    <citation type="journal article" date="2023" name="Commun. Biol.">
        <title>Genome analysis of Parmales, the sister group of diatoms, reveals the evolutionary specialization of diatoms from phago-mixotrophs to photoautotrophs.</title>
        <authorList>
            <person name="Ban H."/>
            <person name="Sato S."/>
            <person name="Yoshikawa S."/>
            <person name="Yamada K."/>
            <person name="Nakamura Y."/>
            <person name="Ichinomiya M."/>
            <person name="Sato N."/>
            <person name="Blanc-Mathieu R."/>
            <person name="Endo H."/>
            <person name="Kuwata A."/>
            <person name="Ogata H."/>
        </authorList>
    </citation>
    <scope>NUCLEOTIDE SEQUENCE [LARGE SCALE GENOMIC DNA]</scope>
    <source>
        <strain evidence="3">NIES 3701</strain>
    </source>
</reference>
<evidence type="ECO:0000313" key="2">
    <source>
        <dbReference type="EMBL" id="GMH89922.1"/>
    </source>
</evidence>
<dbReference type="OrthoDB" id="10619480at2759"/>
<feature type="transmembrane region" description="Helical" evidence="1">
    <location>
        <begin position="51"/>
        <end position="71"/>
    </location>
</feature>
<protein>
    <submittedName>
        <fullName evidence="2">Uncharacterized protein</fullName>
    </submittedName>
</protein>
<keyword evidence="1" id="KW-0472">Membrane</keyword>
<proteinExistence type="predicted"/>
<feature type="transmembrane region" description="Helical" evidence="1">
    <location>
        <begin position="109"/>
        <end position="127"/>
    </location>
</feature>
<accession>A0A9W7BGD5</accession>
<comment type="caution">
    <text evidence="2">The sequence shown here is derived from an EMBL/GenBank/DDBJ whole genome shotgun (WGS) entry which is preliminary data.</text>
</comment>
<gene>
    <name evidence="2" type="ORF">TrST_g13439</name>
</gene>
<evidence type="ECO:0000256" key="1">
    <source>
        <dbReference type="SAM" id="Phobius"/>
    </source>
</evidence>
<dbReference type="EMBL" id="BRXY01000364">
    <property type="protein sequence ID" value="GMH89922.1"/>
    <property type="molecule type" value="Genomic_DNA"/>
</dbReference>
<sequence>MLPKMSHVKSGGYALLICLLLTSGAHLFKGLSLELPTPPKKSKDLTSYSSLLSSLLLLRSFYISSSLLNLLSSLYLKSFAKKITLLSNATFLILSLQPATSTQPSDEDYILTMLLGLNLLCLFFGPGGSSPKSTTKKCPCKGTDTCSCGPDCTCGAPKSAVAKCPCKGTETCGCGVECECGAPKA</sequence>
<organism evidence="2 3">
    <name type="scientific">Triparma strigata</name>
    <dbReference type="NCBI Taxonomy" id="1606541"/>
    <lineage>
        <taxon>Eukaryota</taxon>
        <taxon>Sar</taxon>
        <taxon>Stramenopiles</taxon>
        <taxon>Ochrophyta</taxon>
        <taxon>Bolidophyceae</taxon>
        <taxon>Parmales</taxon>
        <taxon>Triparmaceae</taxon>
        <taxon>Triparma</taxon>
    </lineage>
</organism>
<keyword evidence="1" id="KW-0812">Transmembrane</keyword>
<dbReference type="Proteomes" id="UP001165085">
    <property type="component" value="Unassembled WGS sequence"/>
</dbReference>
<evidence type="ECO:0000313" key="3">
    <source>
        <dbReference type="Proteomes" id="UP001165085"/>
    </source>
</evidence>
<dbReference type="AlphaFoldDB" id="A0A9W7BGD5"/>